<proteinExistence type="predicted"/>
<reference evidence="2 3" key="1">
    <citation type="submission" date="2024-09" db="EMBL/GenBank/DDBJ databases">
        <authorList>
            <person name="Sun Q."/>
            <person name="Mori K."/>
        </authorList>
    </citation>
    <scope>NUCLEOTIDE SEQUENCE [LARGE SCALE GENOMIC DNA]</scope>
    <source>
        <strain evidence="2 3">TBRC 5777</strain>
    </source>
</reference>
<gene>
    <name evidence="2" type="ORF">ACFFGY_08145</name>
</gene>
<comment type="caution">
    <text evidence="2">The sequence shown here is derived from an EMBL/GenBank/DDBJ whole genome shotgun (WGS) entry which is preliminary data.</text>
</comment>
<keyword evidence="3" id="KW-1185">Reference proteome</keyword>
<organism evidence="2 3">
    <name type="scientific">Roseomonas elaeocarpi</name>
    <dbReference type="NCBI Taxonomy" id="907779"/>
    <lineage>
        <taxon>Bacteria</taxon>
        <taxon>Pseudomonadati</taxon>
        <taxon>Pseudomonadota</taxon>
        <taxon>Alphaproteobacteria</taxon>
        <taxon>Acetobacterales</taxon>
        <taxon>Roseomonadaceae</taxon>
        <taxon>Roseomonas</taxon>
    </lineage>
</organism>
<dbReference type="EMBL" id="JBHLUN010000005">
    <property type="protein sequence ID" value="MFC0408214.1"/>
    <property type="molecule type" value="Genomic_DNA"/>
</dbReference>
<sequence length="71" mass="7694">MQCTRSIGLTDLVALMASHRTAAPGQDRPEAAEFDRIAAYLRNTRRGAAPTATEERQRRRRLAIGSAASPG</sequence>
<evidence type="ECO:0000313" key="3">
    <source>
        <dbReference type="Proteomes" id="UP001589865"/>
    </source>
</evidence>
<dbReference type="RefSeq" id="WP_377043961.1">
    <property type="nucleotide sequence ID" value="NZ_JBHLUN010000005.1"/>
</dbReference>
<accession>A0ABV6JR62</accession>
<evidence type="ECO:0000256" key="1">
    <source>
        <dbReference type="SAM" id="MobiDB-lite"/>
    </source>
</evidence>
<name>A0ABV6JR62_9PROT</name>
<protein>
    <submittedName>
        <fullName evidence="2">Uncharacterized protein</fullName>
    </submittedName>
</protein>
<evidence type="ECO:0000313" key="2">
    <source>
        <dbReference type="EMBL" id="MFC0408214.1"/>
    </source>
</evidence>
<dbReference type="Proteomes" id="UP001589865">
    <property type="component" value="Unassembled WGS sequence"/>
</dbReference>
<feature type="region of interest" description="Disordered" evidence="1">
    <location>
        <begin position="45"/>
        <end position="71"/>
    </location>
</feature>